<evidence type="ECO:0000256" key="6">
    <source>
        <dbReference type="ARBA" id="ARBA00022723"/>
    </source>
</evidence>
<evidence type="ECO:0000256" key="1">
    <source>
        <dbReference type="ARBA" id="ARBA00004496"/>
    </source>
</evidence>
<evidence type="ECO:0000256" key="5">
    <source>
        <dbReference type="ARBA" id="ARBA00022694"/>
    </source>
</evidence>
<dbReference type="PANTHER" id="PTHR33540:SF2">
    <property type="entry name" value="TRNA THREONYLCARBAMOYLADENOSINE BIOSYNTHESIS PROTEIN TSAE"/>
    <property type="match status" value="1"/>
</dbReference>
<keyword evidence="5" id="KW-0819">tRNA processing</keyword>
<evidence type="ECO:0000313" key="11">
    <source>
        <dbReference type="EMBL" id="VTR33449.1"/>
    </source>
</evidence>
<dbReference type="InterPro" id="IPR027417">
    <property type="entry name" value="P-loop_NTPase"/>
</dbReference>
<dbReference type="GO" id="GO:0005524">
    <property type="term" value="F:ATP binding"/>
    <property type="evidence" value="ECO:0007669"/>
    <property type="project" value="UniProtKB-KW"/>
</dbReference>
<dbReference type="PANTHER" id="PTHR33540">
    <property type="entry name" value="TRNA THREONYLCARBAMOYLADENOSINE BIOSYNTHESIS PROTEIN TSAE"/>
    <property type="match status" value="1"/>
</dbReference>
<dbReference type="Pfam" id="PF02367">
    <property type="entry name" value="TsaE"/>
    <property type="match status" value="1"/>
</dbReference>
<accession>A0A4U9UMM9</accession>
<keyword evidence="9" id="KW-0460">Magnesium</keyword>
<name>A0A4U9UMM9_9SPHI</name>
<gene>
    <name evidence="11" type="primary">ydiB</name>
    <name evidence="11" type="ORF">NCTC11429_01171</name>
</gene>
<dbReference type="KEGG" id="stha:NCTC11429_01171"/>
<proteinExistence type="inferred from homology"/>
<dbReference type="Gene3D" id="3.40.50.300">
    <property type="entry name" value="P-loop containing nucleotide triphosphate hydrolases"/>
    <property type="match status" value="1"/>
</dbReference>
<comment type="subcellular location">
    <subcellularLocation>
        <location evidence="1">Cytoplasm</location>
    </subcellularLocation>
</comment>
<dbReference type="GeneID" id="78461944"/>
<evidence type="ECO:0000256" key="8">
    <source>
        <dbReference type="ARBA" id="ARBA00022840"/>
    </source>
</evidence>
<dbReference type="GO" id="GO:0002949">
    <property type="term" value="P:tRNA threonylcarbamoyladenosine modification"/>
    <property type="evidence" value="ECO:0007669"/>
    <property type="project" value="InterPro"/>
</dbReference>
<dbReference type="InterPro" id="IPR003442">
    <property type="entry name" value="T6A_TsaE"/>
</dbReference>
<keyword evidence="6" id="KW-0479">Metal-binding</keyword>
<evidence type="ECO:0000256" key="2">
    <source>
        <dbReference type="ARBA" id="ARBA00007599"/>
    </source>
</evidence>
<dbReference type="GO" id="GO:0046872">
    <property type="term" value="F:metal ion binding"/>
    <property type="evidence" value="ECO:0007669"/>
    <property type="project" value="UniProtKB-KW"/>
</dbReference>
<dbReference type="AlphaFoldDB" id="A0A4U9UMM9"/>
<dbReference type="SUPFAM" id="SSF52540">
    <property type="entry name" value="P-loop containing nucleoside triphosphate hydrolases"/>
    <property type="match status" value="1"/>
</dbReference>
<evidence type="ECO:0000256" key="9">
    <source>
        <dbReference type="ARBA" id="ARBA00022842"/>
    </source>
</evidence>
<keyword evidence="4" id="KW-0963">Cytoplasm</keyword>
<dbReference type="STRING" id="1123265.GCA_000686625_04088"/>
<evidence type="ECO:0000256" key="3">
    <source>
        <dbReference type="ARBA" id="ARBA00019010"/>
    </source>
</evidence>
<evidence type="ECO:0000313" key="12">
    <source>
        <dbReference type="Proteomes" id="UP000308196"/>
    </source>
</evidence>
<keyword evidence="8" id="KW-0067">ATP-binding</keyword>
<dbReference type="NCBIfam" id="TIGR00150">
    <property type="entry name" value="T6A_YjeE"/>
    <property type="match status" value="1"/>
</dbReference>
<dbReference type="EMBL" id="LR590484">
    <property type="protein sequence ID" value="VTR33449.1"/>
    <property type="molecule type" value="Genomic_DNA"/>
</dbReference>
<evidence type="ECO:0000256" key="4">
    <source>
        <dbReference type="ARBA" id="ARBA00022490"/>
    </source>
</evidence>
<comment type="similarity">
    <text evidence="2">Belongs to the TsaE family.</text>
</comment>
<dbReference type="GO" id="GO:0005737">
    <property type="term" value="C:cytoplasm"/>
    <property type="evidence" value="ECO:0007669"/>
    <property type="project" value="UniProtKB-SubCell"/>
</dbReference>
<evidence type="ECO:0000256" key="7">
    <source>
        <dbReference type="ARBA" id="ARBA00022741"/>
    </source>
</evidence>
<dbReference type="Proteomes" id="UP000308196">
    <property type="component" value="Chromosome"/>
</dbReference>
<organism evidence="11 12">
    <name type="scientific">Sphingobacterium thalpophilum</name>
    <dbReference type="NCBI Taxonomy" id="259"/>
    <lineage>
        <taxon>Bacteria</taxon>
        <taxon>Pseudomonadati</taxon>
        <taxon>Bacteroidota</taxon>
        <taxon>Sphingobacteriia</taxon>
        <taxon>Sphingobacteriales</taxon>
        <taxon>Sphingobacteriaceae</taxon>
        <taxon>Sphingobacterium</taxon>
    </lineage>
</organism>
<evidence type="ECO:0000256" key="10">
    <source>
        <dbReference type="ARBA" id="ARBA00032441"/>
    </source>
</evidence>
<reference evidence="11 12" key="1">
    <citation type="submission" date="2019-05" db="EMBL/GenBank/DDBJ databases">
        <authorList>
            <consortium name="Pathogen Informatics"/>
        </authorList>
    </citation>
    <scope>NUCLEOTIDE SEQUENCE [LARGE SCALE GENOMIC DNA]</scope>
    <source>
        <strain evidence="11 12">NCTC11429</strain>
    </source>
</reference>
<keyword evidence="7" id="KW-0547">Nucleotide-binding</keyword>
<protein>
    <recommendedName>
        <fullName evidence="3">tRNA threonylcarbamoyladenosine biosynthesis protein TsaE</fullName>
    </recommendedName>
    <alternativeName>
        <fullName evidence="10">t(6)A37 threonylcarbamoyladenosine biosynthesis protein TsaE</fullName>
    </alternativeName>
</protein>
<dbReference type="RefSeq" id="WP_028070755.1">
    <property type="nucleotide sequence ID" value="NZ_CP141191.1"/>
</dbReference>
<sequence>MEIIVNSTADLAVAAQSLLNSFPTTRIFLLYGPMGAGKTTFVKSLCEQLGVKDSTSSPTFSIVNEYASDAGPIYHFDFYRIKDEQEAFDFGYEEYFYSGAYCFVEWPEKIPNLLPEEAKEIHISILDTNTRNISIS</sequence>